<keyword evidence="2 18" id="KW-0963">Cytoplasm</keyword>
<keyword evidence="7 18" id="KW-0694">RNA-binding</keyword>
<dbReference type="InterPro" id="IPR014729">
    <property type="entry name" value="Rossmann-like_a/b/a_fold"/>
</dbReference>
<dbReference type="GO" id="GO:0002937">
    <property type="term" value="P:tRNA 4-thiouridine biosynthesis"/>
    <property type="evidence" value="ECO:0007669"/>
    <property type="project" value="TreeGrafter"/>
</dbReference>
<dbReference type="InterPro" id="IPR004114">
    <property type="entry name" value="THUMP_dom"/>
</dbReference>
<comment type="catalytic activity">
    <reaction evidence="9 18">
        <text>[ThiI sulfur-carrier protein]-S-sulfanyl-L-cysteine + a uridine in tRNA + 2 reduced [2Fe-2S]-[ferredoxin] + ATP + H(+) = [ThiI sulfur-carrier protein]-L-cysteine + a 4-thiouridine in tRNA + 2 oxidized [2Fe-2S]-[ferredoxin] + AMP + diphosphate</text>
        <dbReference type="Rhea" id="RHEA:24176"/>
        <dbReference type="Rhea" id="RHEA-COMP:10000"/>
        <dbReference type="Rhea" id="RHEA-COMP:10001"/>
        <dbReference type="Rhea" id="RHEA-COMP:13337"/>
        <dbReference type="Rhea" id="RHEA-COMP:13338"/>
        <dbReference type="Rhea" id="RHEA-COMP:13339"/>
        <dbReference type="Rhea" id="RHEA-COMP:13340"/>
        <dbReference type="ChEBI" id="CHEBI:15378"/>
        <dbReference type="ChEBI" id="CHEBI:29950"/>
        <dbReference type="ChEBI" id="CHEBI:30616"/>
        <dbReference type="ChEBI" id="CHEBI:33019"/>
        <dbReference type="ChEBI" id="CHEBI:33737"/>
        <dbReference type="ChEBI" id="CHEBI:33738"/>
        <dbReference type="ChEBI" id="CHEBI:61963"/>
        <dbReference type="ChEBI" id="CHEBI:65315"/>
        <dbReference type="ChEBI" id="CHEBI:136798"/>
        <dbReference type="ChEBI" id="CHEBI:456215"/>
        <dbReference type="EC" id="2.8.1.4"/>
    </reaction>
</comment>
<evidence type="ECO:0000313" key="20">
    <source>
        <dbReference type="EMBL" id="KXB69985.1"/>
    </source>
</evidence>
<evidence type="ECO:0000256" key="5">
    <source>
        <dbReference type="ARBA" id="ARBA00022741"/>
    </source>
</evidence>
<feature type="binding site" evidence="18">
    <location>
        <begin position="219"/>
        <end position="220"/>
    </location>
    <ligand>
        <name>ATP</name>
        <dbReference type="ChEBI" id="CHEBI:30616"/>
    </ligand>
</feature>
<dbReference type="GO" id="GO:0009228">
    <property type="term" value="P:thiamine biosynthetic process"/>
    <property type="evidence" value="ECO:0007669"/>
    <property type="project" value="UniProtKB-KW"/>
</dbReference>
<dbReference type="InterPro" id="IPR049962">
    <property type="entry name" value="THUMP_ThiI"/>
</dbReference>
<keyword evidence="21" id="KW-1185">Reference proteome</keyword>
<dbReference type="InterPro" id="IPR003720">
    <property type="entry name" value="tRNA_STrfase"/>
</dbReference>
<keyword evidence="4 18" id="KW-0808">Transferase</keyword>
<keyword evidence="6 18" id="KW-0067">ATP-binding</keyword>
<dbReference type="Pfam" id="PF22025">
    <property type="entry name" value="ThiI_fer"/>
    <property type="match status" value="1"/>
</dbReference>
<dbReference type="GO" id="GO:0004810">
    <property type="term" value="F:CCA tRNA nucleotidyltransferase activity"/>
    <property type="evidence" value="ECO:0007669"/>
    <property type="project" value="InterPro"/>
</dbReference>
<evidence type="ECO:0000259" key="19">
    <source>
        <dbReference type="PROSITE" id="PS51165"/>
    </source>
</evidence>
<reference evidence="21" key="1">
    <citation type="submission" date="2016-01" db="EMBL/GenBank/DDBJ databases">
        <authorList>
            <person name="Mitreva M."/>
            <person name="Pepin K.H."/>
            <person name="Mihindukulasuriya K.A."/>
            <person name="Fulton R."/>
            <person name="Fronick C."/>
            <person name="O'Laughlin M."/>
            <person name="Miner T."/>
            <person name="Herter B."/>
            <person name="Rosa B.A."/>
            <person name="Cordes M."/>
            <person name="Tomlinson C."/>
            <person name="Wollam A."/>
            <person name="Palsikar V.B."/>
            <person name="Mardis E.R."/>
            <person name="Wilson R.K."/>
        </authorList>
    </citation>
    <scope>NUCLEOTIDE SEQUENCE [LARGE SCALE GENOMIC DNA]</scope>
    <source>
        <strain evidence="21">KA00185</strain>
    </source>
</reference>
<dbReference type="GO" id="GO:0052837">
    <property type="term" value="P:thiazole biosynthetic process"/>
    <property type="evidence" value="ECO:0007669"/>
    <property type="project" value="TreeGrafter"/>
</dbReference>
<evidence type="ECO:0000256" key="18">
    <source>
        <dbReference type="HAMAP-Rule" id="MF_00021"/>
    </source>
</evidence>
<dbReference type="Pfam" id="PF02568">
    <property type="entry name" value="ThiI"/>
    <property type="match status" value="1"/>
</dbReference>
<organism evidence="20 21">
    <name type="scientific">Leptotrichia wadei</name>
    <dbReference type="NCBI Taxonomy" id="157687"/>
    <lineage>
        <taxon>Bacteria</taxon>
        <taxon>Fusobacteriati</taxon>
        <taxon>Fusobacteriota</taxon>
        <taxon>Fusobacteriia</taxon>
        <taxon>Fusobacteriales</taxon>
        <taxon>Leptotrichiaceae</taxon>
        <taxon>Leptotrichia</taxon>
    </lineage>
</organism>
<evidence type="ECO:0000256" key="10">
    <source>
        <dbReference type="ARBA" id="ARBA00052330"/>
    </source>
</evidence>
<evidence type="ECO:0000256" key="7">
    <source>
        <dbReference type="ARBA" id="ARBA00022884"/>
    </source>
</evidence>
<evidence type="ECO:0000256" key="17">
    <source>
        <dbReference type="ARBA" id="ARBA00080570"/>
    </source>
</evidence>
<sequence length="401" mass="46019">MEREKMNNYTDKNLLNAVGLSYGELSLKGKNRGQFEKKLRNKINKVLKGFEYQLFDDLSKLYVFINPENLDEITDKLKKVFGIVGLNQSAKIERNDEFIKEKVLKFANYAYEQGARTFKIKVNRSNKEFEKKSMDYARELGAYVLVNSPFEKVKMKDPDVMINVDIRRNVYIYTDRIKTYGGLPLGSTGKGLVLLSGGIDSPVASFMMAKRGMRLNFVTFHSFPFTSQQALEKVKELTDILSLYVGKTRLYSLNILKIQEAINTQTKKDLATILTRRVMMRLAERISNTMQYQALVTGESLGQVASQTMGGLTCTNASVEKLPVFRPLIGMDKTEIIEIAKEIETYEKSIEPYEDSCVIFAPKHPVTNPELEDVLAEEEKIENYDEIMNEIFEEREYFNFG</sequence>
<dbReference type="SUPFAM" id="SSF143437">
    <property type="entry name" value="THUMP domain-like"/>
    <property type="match status" value="1"/>
</dbReference>
<dbReference type="Gene3D" id="3.30.2130.30">
    <property type="match status" value="1"/>
</dbReference>
<evidence type="ECO:0000256" key="12">
    <source>
        <dbReference type="ARBA" id="ARBA00061472"/>
    </source>
</evidence>
<dbReference type="CDD" id="cd11716">
    <property type="entry name" value="THUMP_ThiI"/>
    <property type="match status" value="1"/>
</dbReference>
<feature type="binding site" evidence="18">
    <location>
        <position position="298"/>
    </location>
    <ligand>
        <name>ATP</name>
        <dbReference type="ChEBI" id="CHEBI:30616"/>
    </ligand>
</feature>
<dbReference type="UniPathway" id="UPA00060"/>
<dbReference type="STRING" id="157687.HMPREF3180_00196"/>
<dbReference type="EMBL" id="LSDD01000009">
    <property type="protein sequence ID" value="KXB69985.1"/>
    <property type="molecule type" value="Genomic_DNA"/>
</dbReference>
<accession>A0A134AQN1</accession>
<comment type="similarity">
    <text evidence="12 18">Belongs to the ThiI family.</text>
</comment>
<comment type="function">
    <text evidence="11 18">Catalyzes the ATP-dependent transfer of a sulfur to tRNA to produce 4-thiouridine in position 8 of tRNAs, which functions as a near-UV photosensor. Also catalyzes the transfer of sulfur to the sulfur carrier protein ThiS, forming ThiS-thiocarboxylate. This is a step in the synthesis of thiazole, in the thiamine biosynthesis pathway. The sulfur is donated as persulfide by IscS.</text>
</comment>
<evidence type="ECO:0000256" key="2">
    <source>
        <dbReference type="ARBA" id="ARBA00022490"/>
    </source>
</evidence>
<evidence type="ECO:0000256" key="13">
    <source>
        <dbReference type="ARBA" id="ARBA00066827"/>
    </source>
</evidence>
<evidence type="ECO:0000256" key="15">
    <source>
        <dbReference type="ARBA" id="ARBA00075337"/>
    </source>
</evidence>
<comment type="pathway">
    <text evidence="18">Cofactor biosynthesis; thiamine diphosphate biosynthesis.</text>
</comment>
<dbReference type="SUPFAM" id="SSF52402">
    <property type="entry name" value="Adenine nucleotide alpha hydrolases-like"/>
    <property type="match status" value="1"/>
</dbReference>
<evidence type="ECO:0000256" key="8">
    <source>
        <dbReference type="ARBA" id="ARBA00022977"/>
    </source>
</evidence>
<evidence type="ECO:0000256" key="14">
    <source>
        <dbReference type="ARBA" id="ARBA00071867"/>
    </source>
</evidence>
<evidence type="ECO:0000256" key="3">
    <source>
        <dbReference type="ARBA" id="ARBA00022555"/>
    </source>
</evidence>
<dbReference type="Proteomes" id="UP000070483">
    <property type="component" value="Unassembled WGS sequence"/>
</dbReference>
<dbReference type="PROSITE" id="PS51165">
    <property type="entry name" value="THUMP"/>
    <property type="match status" value="1"/>
</dbReference>
<dbReference type="PATRIC" id="fig|157687.3.peg.199"/>
<dbReference type="Pfam" id="PF02926">
    <property type="entry name" value="THUMP"/>
    <property type="match status" value="1"/>
</dbReference>
<dbReference type="HAMAP" id="MF_00021">
    <property type="entry name" value="ThiI"/>
    <property type="match status" value="1"/>
</dbReference>
<comment type="caution">
    <text evidence="20">The sequence shown here is derived from an EMBL/GenBank/DDBJ whole genome shotgun (WGS) entry which is preliminary data.</text>
</comment>
<dbReference type="InterPro" id="IPR054173">
    <property type="entry name" value="ThiI_fer"/>
</dbReference>
<dbReference type="InterPro" id="IPR050102">
    <property type="entry name" value="tRNA_sulfurtransferase_ThiI"/>
</dbReference>
<evidence type="ECO:0000256" key="9">
    <source>
        <dbReference type="ARBA" id="ARBA00050570"/>
    </source>
</evidence>
<dbReference type="CDD" id="cd01712">
    <property type="entry name" value="PPase_ThiI"/>
    <property type="match status" value="1"/>
</dbReference>
<name>A0A134AQN1_9FUSO</name>
<dbReference type="PANTHER" id="PTHR43209:SF1">
    <property type="entry name" value="TRNA SULFURTRANSFERASE"/>
    <property type="match status" value="1"/>
</dbReference>
<dbReference type="EC" id="2.8.1.4" evidence="13 18"/>
<keyword evidence="3 18" id="KW-0820">tRNA-binding</keyword>
<keyword evidence="5 18" id="KW-0547">Nucleotide-binding</keyword>
<evidence type="ECO:0000256" key="4">
    <source>
        <dbReference type="ARBA" id="ARBA00022679"/>
    </source>
</evidence>
<keyword evidence="8 18" id="KW-0784">Thiamine biosynthesis</keyword>
<evidence type="ECO:0000256" key="11">
    <source>
        <dbReference type="ARBA" id="ARBA00058382"/>
    </source>
</evidence>
<dbReference type="AlphaFoldDB" id="A0A134AQN1"/>
<dbReference type="Gene3D" id="3.40.50.620">
    <property type="entry name" value="HUPs"/>
    <property type="match status" value="1"/>
</dbReference>
<evidence type="ECO:0000256" key="16">
    <source>
        <dbReference type="ARBA" id="ARBA00077849"/>
    </source>
</evidence>
<dbReference type="SMART" id="SM00981">
    <property type="entry name" value="THUMP"/>
    <property type="match status" value="1"/>
</dbReference>
<dbReference type="GO" id="GO:0005524">
    <property type="term" value="F:ATP binding"/>
    <property type="evidence" value="ECO:0007669"/>
    <property type="project" value="UniProtKB-UniRule"/>
</dbReference>
<evidence type="ECO:0000313" key="21">
    <source>
        <dbReference type="Proteomes" id="UP000070483"/>
    </source>
</evidence>
<dbReference type="PANTHER" id="PTHR43209">
    <property type="entry name" value="TRNA SULFURTRANSFERASE"/>
    <property type="match status" value="1"/>
</dbReference>
<dbReference type="InterPro" id="IPR020536">
    <property type="entry name" value="ThiI_AANH"/>
</dbReference>
<comment type="subcellular location">
    <subcellularLocation>
        <location evidence="1 18">Cytoplasm</location>
    </subcellularLocation>
</comment>
<dbReference type="InterPro" id="IPR049961">
    <property type="entry name" value="ThiI_N"/>
</dbReference>
<dbReference type="GO" id="GO:0005829">
    <property type="term" value="C:cytosol"/>
    <property type="evidence" value="ECO:0007669"/>
    <property type="project" value="TreeGrafter"/>
</dbReference>
<dbReference type="GO" id="GO:0009229">
    <property type="term" value="P:thiamine diphosphate biosynthetic process"/>
    <property type="evidence" value="ECO:0007669"/>
    <property type="project" value="UniProtKB-UniRule"/>
</dbReference>
<feature type="binding site" evidence="18">
    <location>
        <position position="307"/>
    </location>
    <ligand>
        <name>ATP</name>
        <dbReference type="ChEBI" id="CHEBI:30616"/>
    </ligand>
</feature>
<dbReference type="NCBIfam" id="TIGR00342">
    <property type="entry name" value="tRNA uracil 4-sulfurtransferase ThiI"/>
    <property type="match status" value="1"/>
</dbReference>
<protein>
    <recommendedName>
        <fullName evidence="14 18">Probable tRNA sulfurtransferase</fullName>
        <ecNumber evidence="13 18">2.8.1.4</ecNumber>
    </recommendedName>
    <alternativeName>
        <fullName evidence="15 18">Sulfur carrier protein ThiS sulfurtransferase</fullName>
    </alternativeName>
    <alternativeName>
        <fullName evidence="16 18">Thiamine biosynthesis protein ThiI</fullName>
    </alternativeName>
    <alternativeName>
        <fullName evidence="17 18">tRNA 4-thiouridine synthase</fullName>
    </alternativeName>
</protein>
<feature type="domain" description="THUMP" evidence="19">
    <location>
        <begin position="71"/>
        <end position="176"/>
    </location>
</feature>
<dbReference type="FunFam" id="3.40.50.620:FF:000053">
    <property type="entry name" value="Probable tRNA sulfurtransferase"/>
    <property type="match status" value="1"/>
</dbReference>
<dbReference type="GO" id="GO:0000049">
    <property type="term" value="F:tRNA binding"/>
    <property type="evidence" value="ECO:0007669"/>
    <property type="project" value="UniProtKB-UniRule"/>
</dbReference>
<feature type="binding site" evidence="18">
    <location>
        <position position="276"/>
    </location>
    <ligand>
        <name>ATP</name>
        <dbReference type="ChEBI" id="CHEBI:30616"/>
    </ligand>
</feature>
<dbReference type="GO" id="GO:0140741">
    <property type="term" value="F:tRNA-uracil-4 sulfurtransferase activity"/>
    <property type="evidence" value="ECO:0007669"/>
    <property type="project" value="UniProtKB-EC"/>
</dbReference>
<evidence type="ECO:0000256" key="6">
    <source>
        <dbReference type="ARBA" id="ARBA00022840"/>
    </source>
</evidence>
<gene>
    <name evidence="18" type="primary">thiI</name>
    <name evidence="20" type="ORF">HMPREF3180_00196</name>
</gene>
<evidence type="ECO:0000256" key="1">
    <source>
        <dbReference type="ARBA" id="ARBA00004496"/>
    </source>
</evidence>
<proteinExistence type="inferred from homology"/>
<comment type="catalytic activity">
    <reaction evidence="10 18">
        <text>[ThiS sulfur-carrier protein]-C-terminal Gly-Gly-AMP + S-sulfanyl-L-cysteinyl-[cysteine desulfurase] + AH2 = [ThiS sulfur-carrier protein]-C-terminal-Gly-aminoethanethioate + L-cysteinyl-[cysteine desulfurase] + A + AMP + 2 H(+)</text>
        <dbReference type="Rhea" id="RHEA:43340"/>
        <dbReference type="Rhea" id="RHEA-COMP:12157"/>
        <dbReference type="Rhea" id="RHEA-COMP:12158"/>
        <dbReference type="Rhea" id="RHEA-COMP:12910"/>
        <dbReference type="Rhea" id="RHEA-COMP:19908"/>
        <dbReference type="ChEBI" id="CHEBI:13193"/>
        <dbReference type="ChEBI" id="CHEBI:15378"/>
        <dbReference type="ChEBI" id="CHEBI:17499"/>
        <dbReference type="ChEBI" id="CHEBI:29950"/>
        <dbReference type="ChEBI" id="CHEBI:61963"/>
        <dbReference type="ChEBI" id="CHEBI:90618"/>
        <dbReference type="ChEBI" id="CHEBI:232372"/>
        <dbReference type="ChEBI" id="CHEBI:456215"/>
    </reaction>
</comment>
<feature type="binding site" evidence="18">
    <location>
        <begin position="194"/>
        <end position="195"/>
    </location>
    <ligand>
        <name>ATP</name>
        <dbReference type="ChEBI" id="CHEBI:30616"/>
    </ligand>
</feature>